<evidence type="ECO:0000313" key="2">
    <source>
        <dbReference type="EMBL" id="ACK71750.1"/>
    </source>
</evidence>
<dbReference type="Pfam" id="PF13500">
    <property type="entry name" value="AAA_26"/>
    <property type="match status" value="1"/>
</dbReference>
<name>B7KE52_GLOC7</name>
<dbReference type="InterPro" id="IPR010766">
    <property type="entry name" value="DRTGG"/>
</dbReference>
<dbReference type="InterPro" id="IPR027417">
    <property type="entry name" value="P-loop_NTPase"/>
</dbReference>
<dbReference type="InterPro" id="IPR028979">
    <property type="entry name" value="Ser_kin/Pase_Hpr-like_N_sf"/>
</dbReference>
<dbReference type="PANTHER" id="PTHR43356:SF2">
    <property type="entry name" value="PHOSPHATE ACETYLTRANSFERASE"/>
    <property type="match status" value="1"/>
</dbReference>
<dbReference type="OrthoDB" id="9769095at2"/>
<proteinExistence type="predicted"/>
<dbReference type="InterPro" id="IPR050500">
    <property type="entry name" value="Phos_Acetyltrans/Butyryltrans"/>
</dbReference>
<dbReference type="Gene3D" id="3.40.1390.20">
    <property type="entry name" value="HprK N-terminal domain-like"/>
    <property type="match status" value="1"/>
</dbReference>
<evidence type="ECO:0000313" key="3">
    <source>
        <dbReference type="Proteomes" id="UP000002384"/>
    </source>
</evidence>
<keyword evidence="3" id="KW-1185">Reference proteome</keyword>
<dbReference type="RefSeq" id="WP_015955345.1">
    <property type="nucleotide sequence ID" value="NC_011729.1"/>
</dbReference>
<dbReference type="EMBL" id="CP001291">
    <property type="protein sequence ID" value="ACK71750.1"/>
    <property type="molecule type" value="Genomic_DNA"/>
</dbReference>
<dbReference type="PANTHER" id="PTHR43356">
    <property type="entry name" value="PHOSPHATE ACETYLTRANSFERASE"/>
    <property type="match status" value="1"/>
</dbReference>
<sequence>MAQSAKCLLIGSVEAYSGKSGTILGLAHQLQQQGRVVAYGKPLGTCLNFQETEMIDEDVEFVRQSLGLSSGQVRSPLIYLDETTIHKRLHREDTTDYTQAVTDYLQQLEGEIILIEGAGTLWEGSLFDLSLPKMASLLEADVLIVVRYTSPLVVESLLKVKRELGDRLMGVVINDLPPDQLETIQDLVNPYLENEGIPVLGMLPKSNLLRSVSVRQLAQQLKADVLCRSDRLDLMVEKLTIGAMNVNAALEFFRQGQNMAVVTGGDRTELQLAALETSTSCLILTGHIAPDPLILTRAEDLEIPILSVQLDTLTTVEIVDQAFGKVRLQEQIKVDCIQEMMKNYFDIDRLMQKLNGSM</sequence>
<dbReference type="SUPFAM" id="SSF52540">
    <property type="entry name" value="P-loop containing nucleoside triphosphate hydrolases"/>
    <property type="match status" value="1"/>
</dbReference>
<dbReference type="eggNOG" id="COG0857">
    <property type="taxonomic scope" value="Bacteria"/>
</dbReference>
<dbReference type="Gene3D" id="3.40.50.300">
    <property type="entry name" value="P-loop containing nucleotide triphosphate hydrolases"/>
    <property type="match status" value="1"/>
</dbReference>
<dbReference type="KEGG" id="cyc:PCC7424_3353"/>
<protein>
    <submittedName>
        <fullName evidence="2">DRTGG domain protein</fullName>
    </submittedName>
</protein>
<gene>
    <name evidence="2" type="ordered locus">PCC7424_3353</name>
</gene>
<feature type="domain" description="DRTGG" evidence="1">
    <location>
        <begin position="216"/>
        <end position="321"/>
    </location>
</feature>
<dbReference type="STRING" id="65393.PCC7424_3353"/>
<accession>B7KE52</accession>
<reference evidence="3" key="1">
    <citation type="journal article" date="2011" name="MBio">
        <title>Novel metabolic attributes of the genus Cyanothece, comprising a group of unicellular nitrogen-fixing Cyanobacteria.</title>
        <authorList>
            <person name="Bandyopadhyay A."/>
            <person name="Elvitigala T."/>
            <person name="Welsh E."/>
            <person name="Stockel J."/>
            <person name="Liberton M."/>
            <person name="Min H."/>
            <person name="Sherman L.A."/>
            <person name="Pakrasi H.B."/>
        </authorList>
    </citation>
    <scope>NUCLEOTIDE SEQUENCE [LARGE SCALE GENOMIC DNA]</scope>
    <source>
        <strain evidence="3">PCC 7424</strain>
    </source>
</reference>
<dbReference type="SUPFAM" id="SSF75138">
    <property type="entry name" value="HprK N-terminal domain-like"/>
    <property type="match status" value="1"/>
</dbReference>
<evidence type="ECO:0000259" key="1">
    <source>
        <dbReference type="Pfam" id="PF07085"/>
    </source>
</evidence>
<dbReference type="Proteomes" id="UP000002384">
    <property type="component" value="Chromosome"/>
</dbReference>
<dbReference type="Pfam" id="PF07085">
    <property type="entry name" value="DRTGG"/>
    <property type="match status" value="1"/>
</dbReference>
<dbReference type="HOGENOM" id="CLU_040984_0_0_3"/>
<organism evidence="2 3">
    <name type="scientific">Gloeothece citriformis (strain PCC 7424)</name>
    <name type="common">Cyanothece sp. (strain PCC 7424)</name>
    <dbReference type="NCBI Taxonomy" id="65393"/>
    <lineage>
        <taxon>Bacteria</taxon>
        <taxon>Bacillati</taxon>
        <taxon>Cyanobacteriota</taxon>
        <taxon>Cyanophyceae</taxon>
        <taxon>Oscillatoriophycideae</taxon>
        <taxon>Chroococcales</taxon>
        <taxon>Aphanothecaceae</taxon>
        <taxon>Gloeothece</taxon>
        <taxon>Gloeothece citriformis</taxon>
    </lineage>
</organism>
<dbReference type="AlphaFoldDB" id="B7KE52"/>